<name>A0A9Q1RAK3_9SOLA</name>
<feature type="region of interest" description="Disordered" evidence="1">
    <location>
        <begin position="71"/>
        <end position="97"/>
    </location>
</feature>
<evidence type="ECO:0000256" key="1">
    <source>
        <dbReference type="SAM" id="MobiDB-lite"/>
    </source>
</evidence>
<accession>A0A9Q1RAK3</accession>
<sequence length="97" mass="10632">MGIKIFLSKWTVDFSIPQKTPYPLVRRHSTGSGDQFNTYTALLSSRSTGAIRETGDIGALYGSSNTIRFRDSRSSDSSHISNGAVLKKEESQMGLSE</sequence>
<proteinExistence type="predicted"/>
<comment type="caution">
    <text evidence="2">The sequence shown here is derived from an EMBL/GenBank/DDBJ whole genome shotgun (WGS) entry which is preliminary data.</text>
</comment>
<evidence type="ECO:0000313" key="2">
    <source>
        <dbReference type="EMBL" id="KAJ8550215.1"/>
    </source>
</evidence>
<dbReference type="AlphaFoldDB" id="A0A9Q1RAK3"/>
<dbReference type="Proteomes" id="UP001152561">
    <property type="component" value="Unassembled WGS sequence"/>
</dbReference>
<organism evidence="2 3">
    <name type="scientific">Anisodus acutangulus</name>
    <dbReference type="NCBI Taxonomy" id="402998"/>
    <lineage>
        <taxon>Eukaryota</taxon>
        <taxon>Viridiplantae</taxon>
        <taxon>Streptophyta</taxon>
        <taxon>Embryophyta</taxon>
        <taxon>Tracheophyta</taxon>
        <taxon>Spermatophyta</taxon>
        <taxon>Magnoliopsida</taxon>
        <taxon>eudicotyledons</taxon>
        <taxon>Gunneridae</taxon>
        <taxon>Pentapetalae</taxon>
        <taxon>asterids</taxon>
        <taxon>lamiids</taxon>
        <taxon>Solanales</taxon>
        <taxon>Solanaceae</taxon>
        <taxon>Solanoideae</taxon>
        <taxon>Hyoscyameae</taxon>
        <taxon>Anisodus</taxon>
    </lineage>
</organism>
<reference evidence="3" key="1">
    <citation type="journal article" date="2023" name="Proc. Natl. Acad. Sci. U.S.A.">
        <title>Genomic and structural basis for evolution of tropane alkaloid biosynthesis.</title>
        <authorList>
            <person name="Wanga Y.-J."/>
            <person name="Taina T."/>
            <person name="Yua J.-Y."/>
            <person name="Lia J."/>
            <person name="Xua B."/>
            <person name="Chenc J."/>
            <person name="D'Auriad J.C."/>
            <person name="Huanga J.-P."/>
            <person name="Huanga S.-X."/>
        </authorList>
    </citation>
    <scope>NUCLEOTIDE SEQUENCE [LARGE SCALE GENOMIC DNA]</scope>
    <source>
        <strain evidence="3">cv. KIB-2019</strain>
    </source>
</reference>
<gene>
    <name evidence="2" type="ORF">K7X08_034141</name>
</gene>
<dbReference type="EMBL" id="JAJAGQ010000011">
    <property type="protein sequence ID" value="KAJ8550215.1"/>
    <property type="molecule type" value="Genomic_DNA"/>
</dbReference>
<evidence type="ECO:0000313" key="3">
    <source>
        <dbReference type="Proteomes" id="UP001152561"/>
    </source>
</evidence>
<keyword evidence="3" id="KW-1185">Reference proteome</keyword>
<protein>
    <submittedName>
        <fullName evidence="2">Uncharacterized protein</fullName>
    </submittedName>
</protein>